<feature type="domain" description="Helicase ATP-binding" evidence="8">
    <location>
        <begin position="906"/>
        <end position="1023"/>
    </location>
</feature>
<dbReference type="SMART" id="SM00490">
    <property type="entry name" value="HELICc"/>
    <property type="match status" value="1"/>
</dbReference>
<dbReference type="Gene3D" id="3.40.50.300">
    <property type="entry name" value="P-loop containing nucleotide triphosphate hydrolases"/>
    <property type="match status" value="2"/>
</dbReference>
<name>A0A1J1GQG8_PLAGA</name>
<dbReference type="GO" id="GO:0005524">
    <property type="term" value="F:ATP binding"/>
    <property type="evidence" value="ECO:0007669"/>
    <property type="project" value="UniProtKB-UniRule"/>
</dbReference>
<keyword evidence="6" id="KW-0175">Coiled coil</keyword>
<dbReference type="InterPro" id="IPR027417">
    <property type="entry name" value="P-loop_NTPase"/>
</dbReference>
<keyword evidence="1 5" id="KW-0547">Nucleotide-binding</keyword>
<evidence type="ECO:0000256" key="6">
    <source>
        <dbReference type="SAM" id="Coils"/>
    </source>
</evidence>
<dbReference type="PROSITE" id="PS51194">
    <property type="entry name" value="HELICASE_CTER"/>
    <property type="match status" value="1"/>
</dbReference>
<dbReference type="OMA" id="FFLHCPT"/>
<gene>
    <name evidence="10" type="ORF">PGAL8A_00099600</name>
</gene>
<comment type="function">
    <text evidence="5">RNA helicase.</text>
</comment>
<dbReference type="GO" id="GO:0003723">
    <property type="term" value="F:RNA binding"/>
    <property type="evidence" value="ECO:0007669"/>
    <property type="project" value="UniProtKB-UniRule"/>
</dbReference>
<feature type="region of interest" description="Disordered" evidence="7">
    <location>
        <begin position="121"/>
        <end position="142"/>
    </location>
</feature>
<evidence type="ECO:0000256" key="3">
    <source>
        <dbReference type="ARBA" id="ARBA00022840"/>
    </source>
</evidence>
<dbReference type="EC" id="3.6.4.13" evidence="5"/>
<feature type="coiled-coil region" evidence="6">
    <location>
        <begin position="1023"/>
        <end position="1079"/>
    </location>
</feature>
<dbReference type="OrthoDB" id="386952at2759"/>
<comment type="domain">
    <text evidence="5">The Q motif is unique to and characteristic of the DEAD box family of RNA helicases and controls ATP binding and hydrolysis.</text>
</comment>
<evidence type="ECO:0000256" key="7">
    <source>
        <dbReference type="SAM" id="MobiDB-lite"/>
    </source>
</evidence>
<evidence type="ECO:0000259" key="8">
    <source>
        <dbReference type="PROSITE" id="PS51192"/>
    </source>
</evidence>
<dbReference type="PROSITE" id="PS51192">
    <property type="entry name" value="HELICASE_ATP_BIND_1"/>
    <property type="match status" value="1"/>
</dbReference>
<dbReference type="InterPro" id="IPR014001">
    <property type="entry name" value="Helicase_ATP-bd"/>
</dbReference>
<organism evidence="10 11">
    <name type="scientific">Plasmodium gallinaceum</name>
    <dbReference type="NCBI Taxonomy" id="5849"/>
    <lineage>
        <taxon>Eukaryota</taxon>
        <taxon>Sar</taxon>
        <taxon>Alveolata</taxon>
        <taxon>Apicomplexa</taxon>
        <taxon>Aconoidasida</taxon>
        <taxon>Haemosporida</taxon>
        <taxon>Plasmodiidae</taxon>
        <taxon>Plasmodium</taxon>
        <taxon>Plasmodium (Haemamoeba)</taxon>
    </lineage>
</organism>
<dbReference type="PANTHER" id="PTHR24031">
    <property type="entry name" value="RNA HELICASE"/>
    <property type="match status" value="1"/>
</dbReference>
<dbReference type="InterPro" id="IPR001650">
    <property type="entry name" value="Helicase_C-like"/>
</dbReference>
<comment type="caution">
    <text evidence="10">The sequence shown here is derived from an EMBL/GenBank/DDBJ whole genome shotgun (WGS) entry which is preliminary data.</text>
</comment>
<dbReference type="SUPFAM" id="SSF52540">
    <property type="entry name" value="P-loop containing nucleoside triphosphate hydrolases"/>
    <property type="match status" value="2"/>
</dbReference>
<feature type="coiled-coil region" evidence="6">
    <location>
        <begin position="261"/>
        <end position="314"/>
    </location>
</feature>
<dbReference type="GO" id="GO:0016787">
    <property type="term" value="F:hydrolase activity"/>
    <property type="evidence" value="ECO:0007669"/>
    <property type="project" value="UniProtKB-KW"/>
</dbReference>
<keyword evidence="11" id="KW-1185">Reference proteome</keyword>
<dbReference type="Pfam" id="PF00271">
    <property type="entry name" value="Helicase_C"/>
    <property type="match status" value="1"/>
</dbReference>
<evidence type="ECO:0000256" key="2">
    <source>
        <dbReference type="ARBA" id="ARBA00022801"/>
    </source>
</evidence>
<feature type="domain" description="Helicase C-terminal" evidence="9">
    <location>
        <begin position="1126"/>
        <end position="1296"/>
    </location>
</feature>
<accession>A0A1J1GQG8</accession>
<reference evidence="10" key="1">
    <citation type="submission" date="2015-04" db="EMBL/GenBank/DDBJ databases">
        <authorList>
            <consortium name="Pathogen Informatics"/>
        </authorList>
    </citation>
    <scope>NUCLEOTIDE SEQUENCE [LARGE SCALE GENOMIC DNA]</scope>
    <source>
        <strain evidence="10">8A</strain>
    </source>
</reference>
<comment type="catalytic activity">
    <reaction evidence="5">
        <text>ATP + H2O = ADP + phosphate + H(+)</text>
        <dbReference type="Rhea" id="RHEA:13065"/>
        <dbReference type="ChEBI" id="CHEBI:15377"/>
        <dbReference type="ChEBI" id="CHEBI:15378"/>
        <dbReference type="ChEBI" id="CHEBI:30616"/>
        <dbReference type="ChEBI" id="CHEBI:43474"/>
        <dbReference type="ChEBI" id="CHEBI:456216"/>
        <dbReference type="EC" id="3.6.4.13"/>
    </reaction>
</comment>
<evidence type="ECO:0000256" key="1">
    <source>
        <dbReference type="ARBA" id="ARBA00022741"/>
    </source>
</evidence>
<evidence type="ECO:0000313" key="11">
    <source>
        <dbReference type="Proteomes" id="UP000220797"/>
    </source>
</evidence>
<sequence>MYFHFLFFLFCFFLFFFKFFTTNSLIINSKLSSIAFLKTNLSKSYYVNLTDKKKIHLKGKKIYDEHFEKGKLKKKNEYDKTEEKKNQNEIKSKKNSNKSFKKKYYSKSFKRIYNKVEKDKELNTTEDKNEEKKVKRKMTKKKKYINRKKLKKKKKKIKKEEKILNMFQNNLNYSIEKLNKRTKKYEIYKENENLKNNVLKNEILQKVLGKNRPKNVKLPTPPKKKIFIDDISDNDDLNEKKKKKLTNISKKNSYEKFRFENNKNDNNINKKKEEKKKIKSKNYSNFKNLNHTNKINLEKKNKDLEQDRNFLKNDYPLVNKGKKENNLKTNITNNNKKEIKLDRINIHLKKNENIEKMGNEEKRKINEEKVSHNLINKNESEKIKEDKINNEKKNGKINKEKLGDENKDAKISTEEKINDEKNKSNIDIQNILKIGDSIDNFRREITISDNQNKEYNNIKSKLIKFDSIIDLNANKFAEKKKTTSNNENFYFKDVGIFDNFINVYLKYNEIKTTTKYQKRYIPLILFFINNIYYDLQNCLGYLKYKKLSAMKNTNFFCNKNSDSNFLQIRNKDNYIIKNEEIVYENIKKEKEIKEEDKKDVIEDKVKDNNITNDINYDNKIEQIIYVNKYNDLSKKLIRTFFLHCPTGTGKTLIYLLPIFQCISNFNFLEYEMLNLIKNDKYVKNILFDQKKIFYENKNINENFTSFFCIDKLKENFFIDYNMQKINNILDYLINKKKKKKKVINEDDSLKNEIKNDNHKEHIWNDNNINDLKIKKKNDILILTYNKELAVQIYELHKDIINSFYKSFNSDFFKNNDSLIFSNSLEEEEKSLIEKINVNFKKKININVYLLIGGNNIKYQLKSLKKKKINIINENLDSTDNCNSDNNINKCSDGNSNNCDNNNKSSDKLQNINIYIGTPGRLDKLINEKKIIKLKNISTVIFDEYDFFFNSFKTSDSKSSDQKIKLENPYFSKLLKSIYLNNKEENKIYNKKKISYTNVICCSATSAVYSYLTYTKHIITTNFLQNLRYKINKNILENDNLQNNLIINEKVNEEINTKNKNELINENKDIEKKNEDLKKYISFGNYELEKNTLNELFKINDVVKIPENLIHLNYYYDTKDKKKKNNAIFNFLKILFSNPLNKNVLVFCNTKKRVMDLKSLFRNRFDVDIQTIFGHKENEKEKKRKKKIFKDINYANFFKNNLIDYKNLKKYVNFLFISTNILYRGINCVGFTTVVNFDMPSNLTEYAHRCGRIGRINNKGTIINIFEKKYKRKYYKEIFNKLNINVFDIDCYMNNIFTLKKK</sequence>
<dbReference type="VEuPathDB" id="PlasmoDB:PGAL8A_00099600"/>
<feature type="compositionally biased region" description="Basic and acidic residues" evidence="7">
    <location>
        <begin position="121"/>
        <end position="133"/>
    </location>
</feature>
<comment type="similarity">
    <text evidence="5">Belongs to the DEAD box helicase family.</text>
</comment>
<evidence type="ECO:0000313" key="10">
    <source>
        <dbReference type="EMBL" id="CRG93290.1"/>
    </source>
</evidence>
<protein>
    <recommendedName>
        <fullName evidence="5">ATP-dependent RNA helicase</fullName>
        <ecNumber evidence="5">3.6.4.13</ecNumber>
    </recommendedName>
</protein>
<dbReference type="RefSeq" id="XP_028526112.1">
    <property type="nucleotide sequence ID" value="XM_028672599.1"/>
</dbReference>
<keyword evidence="5 10" id="KW-0347">Helicase</keyword>
<dbReference type="Pfam" id="PF00270">
    <property type="entry name" value="DEAD"/>
    <property type="match status" value="1"/>
</dbReference>
<evidence type="ECO:0000256" key="5">
    <source>
        <dbReference type="RuleBase" id="RU365068"/>
    </source>
</evidence>
<dbReference type="GeneID" id="39729520"/>
<dbReference type="EMBL" id="CVMV01000015">
    <property type="protein sequence ID" value="CRG93290.1"/>
    <property type="molecule type" value="Genomic_DNA"/>
</dbReference>
<proteinExistence type="inferred from homology"/>
<evidence type="ECO:0000259" key="9">
    <source>
        <dbReference type="PROSITE" id="PS51194"/>
    </source>
</evidence>
<dbReference type="Proteomes" id="UP000220797">
    <property type="component" value="Unassembled WGS sequence"/>
</dbReference>
<keyword evidence="3 5" id="KW-0067">ATP-binding</keyword>
<dbReference type="InterPro" id="IPR011545">
    <property type="entry name" value="DEAD/DEAH_box_helicase_dom"/>
</dbReference>
<evidence type="ECO:0000256" key="4">
    <source>
        <dbReference type="ARBA" id="ARBA00022884"/>
    </source>
</evidence>
<keyword evidence="4 5" id="KW-0694">RNA-binding</keyword>
<keyword evidence="2 5" id="KW-0378">Hydrolase</keyword>
<dbReference type="GO" id="GO:0003724">
    <property type="term" value="F:RNA helicase activity"/>
    <property type="evidence" value="ECO:0007669"/>
    <property type="project" value="UniProtKB-EC"/>
</dbReference>
<feature type="coiled-coil region" evidence="6">
    <location>
        <begin position="576"/>
        <end position="603"/>
    </location>
</feature>
<dbReference type="SMART" id="SM00487">
    <property type="entry name" value="DEXDc"/>
    <property type="match status" value="1"/>
</dbReference>